<dbReference type="Proteomes" id="UP000823561">
    <property type="component" value="Chromosome 23"/>
</dbReference>
<evidence type="ECO:0000256" key="5">
    <source>
        <dbReference type="ARBA" id="ARBA00023157"/>
    </source>
</evidence>
<organism evidence="10 11">
    <name type="scientific">Alosa alosa</name>
    <name type="common">allis shad</name>
    <dbReference type="NCBI Taxonomy" id="278164"/>
    <lineage>
        <taxon>Eukaryota</taxon>
        <taxon>Metazoa</taxon>
        <taxon>Chordata</taxon>
        <taxon>Craniata</taxon>
        <taxon>Vertebrata</taxon>
        <taxon>Euteleostomi</taxon>
        <taxon>Actinopterygii</taxon>
        <taxon>Neopterygii</taxon>
        <taxon>Teleostei</taxon>
        <taxon>Clupei</taxon>
        <taxon>Clupeiformes</taxon>
        <taxon>Clupeoidei</taxon>
        <taxon>Clupeidae</taxon>
        <taxon>Alosa</taxon>
    </lineage>
</organism>
<evidence type="ECO:0000256" key="1">
    <source>
        <dbReference type="ARBA" id="ARBA00004141"/>
    </source>
</evidence>
<dbReference type="EMBL" id="JADWDJ010000023">
    <property type="protein sequence ID" value="KAG5262058.1"/>
    <property type="molecule type" value="Genomic_DNA"/>
</dbReference>
<keyword evidence="2 6" id="KW-0812">Transmembrane</keyword>
<evidence type="ECO:0000256" key="6">
    <source>
        <dbReference type="SAM" id="Phobius"/>
    </source>
</evidence>
<feature type="domain" description="G-protein coupled receptors family 2 profile 2" evidence="9">
    <location>
        <begin position="415"/>
        <end position="694"/>
    </location>
</feature>
<feature type="transmembrane region" description="Helical" evidence="6">
    <location>
        <begin position="509"/>
        <end position="529"/>
    </location>
</feature>
<feature type="transmembrane region" description="Helical" evidence="6">
    <location>
        <begin position="671"/>
        <end position="692"/>
    </location>
</feature>
<keyword evidence="3 6" id="KW-1133">Transmembrane helix</keyword>
<dbReference type="Pfam" id="PF22259">
    <property type="entry name" value="GPR128_GAIN_subdomA"/>
    <property type="match status" value="1"/>
</dbReference>
<dbReference type="InterPro" id="IPR053066">
    <property type="entry name" value="ADGR_G7"/>
</dbReference>
<dbReference type="Pfam" id="PF22261">
    <property type="entry name" value="GPR128_GAIN_subdom_B"/>
    <property type="match status" value="1"/>
</dbReference>
<evidence type="ECO:0008006" key="12">
    <source>
        <dbReference type="Google" id="ProtNLM"/>
    </source>
</evidence>
<accession>A0AAV6FHA2</accession>
<dbReference type="GO" id="GO:0004930">
    <property type="term" value="F:G protein-coupled receptor activity"/>
    <property type="evidence" value="ECO:0007669"/>
    <property type="project" value="InterPro"/>
</dbReference>
<evidence type="ECO:0000259" key="8">
    <source>
        <dbReference type="PROSITE" id="PS50221"/>
    </source>
</evidence>
<evidence type="ECO:0000256" key="7">
    <source>
        <dbReference type="SAM" id="SignalP"/>
    </source>
</evidence>
<evidence type="ECO:0000256" key="4">
    <source>
        <dbReference type="ARBA" id="ARBA00023136"/>
    </source>
</evidence>
<protein>
    <recommendedName>
        <fullName evidence="12">Adhesion G-protein coupled receptor G7-like</fullName>
    </recommendedName>
</protein>
<dbReference type="InterPro" id="IPR053984">
    <property type="entry name" value="GPR128_N"/>
</dbReference>
<dbReference type="Gene3D" id="2.60.220.50">
    <property type="match status" value="1"/>
</dbReference>
<dbReference type="InterPro" id="IPR000203">
    <property type="entry name" value="GPS"/>
</dbReference>
<comment type="subcellular location">
    <subcellularLocation>
        <location evidence="1">Membrane</location>
        <topology evidence="1">Multi-pass membrane protein</topology>
    </subcellularLocation>
</comment>
<feature type="signal peptide" evidence="7">
    <location>
        <begin position="1"/>
        <end position="20"/>
    </location>
</feature>
<keyword evidence="7" id="KW-0732">Signal</keyword>
<dbReference type="InterPro" id="IPR017981">
    <property type="entry name" value="GPCR_2-like_7TM"/>
</dbReference>
<feature type="transmembrane region" description="Helical" evidence="6">
    <location>
        <begin position="451"/>
        <end position="470"/>
    </location>
</feature>
<evidence type="ECO:0000313" key="10">
    <source>
        <dbReference type="EMBL" id="KAG5262058.1"/>
    </source>
</evidence>
<comment type="caution">
    <text evidence="10">The sequence shown here is derived from an EMBL/GenBank/DDBJ whole genome shotgun (WGS) entry which is preliminary data.</text>
</comment>
<reference evidence="10" key="1">
    <citation type="submission" date="2020-10" db="EMBL/GenBank/DDBJ databases">
        <title>Chromosome-scale genome assembly of the Allis shad, Alosa alosa.</title>
        <authorList>
            <person name="Margot Z."/>
            <person name="Christophe K."/>
            <person name="Cabau C."/>
            <person name="Louis A."/>
            <person name="Berthelot C."/>
            <person name="Parey E."/>
            <person name="Roest Crollius H."/>
            <person name="Montfort J."/>
            <person name="Robinson-Rechavi M."/>
            <person name="Bucao C."/>
            <person name="Bouchez O."/>
            <person name="Gislard M."/>
            <person name="Lluch J."/>
            <person name="Milhes M."/>
            <person name="Lampietro C."/>
            <person name="Lopez Roques C."/>
            <person name="Donnadieu C."/>
            <person name="Braasch I."/>
            <person name="Desvignes T."/>
            <person name="Postlethwait J."/>
            <person name="Bobe J."/>
            <person name="Guiguen Y."/>
        </authorList>
    </citation>
    <scope>NUCLEOTIDE SEQUENCE</scope>
    <source>
        <strain evidence="10">M-15738</strain>
        <tissue evidence="10">Blood</tissue>
    </source>
</reference>
<dbReference type="InterPro" id="IPR046338">
    <property type="entry name" value="GAIN_dom_sf"/>
</dbReference>
<dbReference type="Pfam" id="PF01825">
    <property type="entry name" value="GPS"/>
    <property type="match status" value="1"/>
</dbReference>
<feature type="transmembrane region" description="Helical" evidence="6">
    <location>
        <begin position="415"/>
        <end position="439"/>
    </location>
</feature>
<feature type="domain" description="GAIN-B" evidence="8">
    <location>
        <begin position="263"/>
        <end position="409"/>
    </location>
</feature>
<evidence type="ECO:0000313" key="11">
    <source>
        <dbReference type="Proteomes" id="UP000823561"/>
    </source>
</evidence>
<dbReference type="InterPro" id="IPR000832">
    <property type="entry name" value="GPCR_2_secretin-like"/>
</dbReference>
<keyword evidence="5" id="KW-1015">Disulfide bond</keyword>
<keyword evidence="11" id="KW-1185">Reference proteome</keyword>
<evidence type="ECO:0000259" key="9">
    <source>
        <dbReference type="PROSITE" id="PS50261"/>
    </source>
</evidence>
<sequence length="710" mass="78193">MQSFPFIPMLLSALFITAENTNPPNTPTAPTEYHTAPFIPATTSNGVCLCPDEWTGVTCSVANLCNEATVEGFEFPQTVIGWSAYSSQTCENTTNNADISKASTRCLYNNGRPEFDRIQKIECQITLENIQVNVTGSLDAVETEQLASSTQILTSRPEWLTASNITSAAQIVNTILSDSVNITEGTAVAAVTTISQLLTADPQQFPNESNAFGRLTQNLETFSANPNNNFSLVVQPRLVVLATQVPTAQTAGIQFSALSGTSNNFTTSRIQLKTNMSEISDTEIPSDVQIFIRLPDQIHKNSNISVGFVLYENDLLFESKAFKTSLNTRRMVISGTLGNVKAEHVTLRFIPMNVSNKSLHDFACVFWDYSLNDWSTVGCSKANLLTGSLQCTCNHTTNFAVLMSFREDHKYAESLTVFSIVGCTLSILGLILTVIFQIITRKSRKSAPTILLVNICVCMTMFYFLFLFGIEKPNKGNSTVSEKNVMLLSDRHQDSDKGACTALTALMQYFLLATFTWNTLYAVHIFILIRKTLSGPPSGVLLVSLVTGWGLPAVVVAISLGVAYRVDNPLGYRREEFCWLQALNQDGKFDFGKPIFWGFLLPVAVMLLLNTAVLIYFGFATCKKDPLLNSTKNTSMRKRFLSSFSLGVLLGLTWVLGYLVLSTEGTTNCIFSILFCVCNTTQGLQIFILFTVRTAYFRKTFFSAANSVSS</sequence>
<keyword evidence="4 6" id="KW-0472">Membrane</keyword>
<evidence type="ECO:0000256" key="3">
    <source>
        <dbReference type="ARBA" id="ARBA00022989"/>
    </source>
</evidence>
<dbReference type="PROSITE" id="PS50261">
    <property type="entry name" value="G_PROTEIN_RECEP_F2_4"/>
    <property type="match status" value="1"/>
</dbReference>
<dbReference type="InterPro" id="IPR053986">
    <property type="entry name" value="GPR128_GAIN_subdom_B"/>
</dbReference>
<dbReference type="InterPro" id="IPR057244">
    <property type="entry name" value="GAIN_B"/>
</dbReference>
<gene>
    <name evidence="10" type="ORF">AALO_G00291690</name>
</gene>
<dbReference type="AlphaFoldDB" id="A0AAV6FHA2"/>
<dbReference type="InterPro" id="IPR053985">
    <property type="entry name" value="GPR128_GAIN_subdom_A"/>
</dbReference>
<dbReference type="GO" id="GO:0007166">
    <property type="term" value="P:cell surface receptor signaling pathway"/>
    <property type="evidence" value="ECO:0007669"/>
    <property type="project" value="InterPro"/>
</dbReference>
<dbReference type="GO" id="GO:0016020">
    <property type="term" value="C:membrane"/>
    <property type="evidence" value="ECO:0007669"/>
    <property type="project" value="UniProtKB-SubCell"/>
</dbReference>
<feature type="transmembrane region" description="Helical" evidence="6">
    <location>
        <begin position="640"/>
        <end position="659"/>
    </location>
</feature>
<dbReference type="Pfam" id="PF00002">
    <property type="entry name" value="7tm_2"/>
    <property type="match status" value="1"/>
</dbReference>
<feature type="transmembrane region" description="Helical" evidence="6">
    <location>
        <begin position="541"/>
        <end position="564"/>
    </location>
</feature>
<dbReference type="PANTHER" id="PTHR47767:SF1">
    <property type="entry name" value="ADHESION G PROTEIN-COUPLED RECEPTOR G7"/>
    <property type="match status" value="1"/>
</dbReference>
<dbReference type="SMART" id="SM00303">
    <property type="entry name" value="GPS"/>
    <property type="match status" value="1"/>
</dbReference>
<feature type="transmembrane region" description="Helical" evidence="6">
    <location>
        <begin position="595"/>
        <end position="619"/>
    </location>
</feature>
<dbReference type="PANTHER" id="PTHR47767">
    <property type="entry name" value="ADHESION G PROTEIN-COUPLED RECEPTOR G7"/>
    <property type="match status" value="1"/>
</dbReference>
<dbReference type="PROSITE" id="PS50221">
    <property type="entry name" value="GAIN_B"/>
    <property type="match status" value="1"/>
</dbReference>
<dbReference type="Pfam" id="PF22257">
    <property type="entry name" value="GPR128_N"/>
    <property type="match status" value="1"/>
</dbReference>
<feature type="chain" id="PRO_5043933030" description="Adhesion G-protein coupled receptor G7-like" evidence="7">
    <location>
        <begin position="21"/>
        <end position="710"/>
    </location>
</feature>
<evidence type="ECO:0000256" key="2">
    <source>
        <dbReference type="ARBA" id="ARBA00022692"/>
    </source>
</evidence>
<proteinExistence type="predicted"/>
<dbReference type="Gene3D" id="1.20.1070.10">
    <property type="entry name" value="Rhodopsin 7-helix transmembrane proteins"/>
    <property type="match status" value="1"/>
</dbReference>
<name>A0AAV6FHA2_9TELE</name>